<dbReference type="OrthoDB" id="10022108at2759"/>
<protein>
    <recommendedName>
        <fullName evidence="6">Gag-like protein</fullName>
    </recommendedName>
</protein>
<keyword evidence="4" id="KW-1185">Reference proteome</keyword>
<gene>
    <name evidence="2" type="ORF">EDS130_LOCUS30832</name>
    <name evidence="3" type="ORF">XAT740_LOCUS49394</name>
</gene>
<dbReference type="AlphaFoldDB" id="A0A815E1D5"/>
<name>A0A815E1D5_ADIRI</name>
<proteinExistence type="predicted"/>
<accession>A0A815E1D5</accession>
<dbReference type="EMBL" id="CAJNOJ010000220">
    <property type="protein sequence ID" value="CAF1305348.1"/>
    <property type="molecule type" value="Genomic_DNA"/>
</dbReference>
<evidence type="ECO:0000313" key="4">
    <source>
        <dbReference type="Proteomes" id="UP000663828"/>
    </source>
</evidence>
<dbReference type="Proteomes" id="UP000663828">
    <property type="component" value="Unassembled WGS sequence"/>
</dbReference>
<feature type="compositionally biased region" description="Polar residues" evidence="1">
    <location>
        <begin position="59"/>
        <end position="70"/>
    </location>
</feature>
<feature type="region of interest" description="Disordered" evidence="1">
    <location>
        <begin position="59"/>
        <end position="147"/>
    </location>
</feature>
<organism evidence="2 5">
    <name type="scientific">Adineta ricciae</name>
    <name type="common">Rotifer</name>
    <dbReference type="NCBI Taxonomy" id="249248"/>
    <lineage>
        <taxon>Eukaryota</taxon>
        <taxon>Metazoa</taxon>
        <taxon>Spiralia</taxon>
        <taxon>Gnathifera</taxon>
        <taxon>Rotifera</taxon>
        <taxon>Eurotatoria</taxon>
        <taxon>Bdelloidea</taxon>
        <taxon>Adinetida</taxon>
        <taxon>Adinetidae</taxon>
        <taxon>Adineta</taxon>
    </lineage>
</organism>
<evidence type="ECO:0000313" key="3">
    <source>
        <dbReference type="EMBL" id="CAF1614739.1"/>
    </source>
</evidence>
<evidence type="ECO:0000313" key="5">
    <source>
        <dbReference type="Proteomes" id="UP000663852"/>
    </source>
</evidence>
<evidence type="ECO:0000256" key="1">
    <source>
        <dbReference type="SAM" id="MobiDB-lite"/>
    </source>
</evidence>
<feature type="compositionally biased region" description="Polar residues" evidence="1">
    <location>
        <begin position="7"/>
        <end position="29"/>
    </location>
</feature>
<feature type="region of interest" description="Disordered" evidence="1">
    <location>
        <begin position="1"/>
        <end position="29"/>
    </location>
</feature>
<evidence type="ECO:0000313" key="2">
    <source>
        <dbReference type="EMBL" id="CAF1305348.1"/>
    </source>
</evidence>
<dbReference type="Proteomes" id="UP000663852">
    <property type="component" value="Unassembled WGS sequence"/>
</dbReference>
<evidence type="ECO:0008006" key="6">
    <source>
        <dbReference type="Google" id="ProtNLM"/>
    </source>
</evidence>
<comment type="caution">
    <text evidence="2">The sequence shown here is derived from an EMBL/GenBank/DDBJ whole genome shotgun (WGS) entry which is preliminary data.</text>
</comment>
<sequence>MSKKRSTGSITRQRPSTNSGANTMLNQEKYSTSEVYKQAYQSLMDNELNNQTLLSNAGTASNQTISSPCINNLKPDASRTNSPLRRPLSPSEKGASADEDHEQSPNSNNSGNCRKKTKHINDNHQQQAESLPSDFSGDGPSNNVNININTDITDAKVLTPAHPTASASSSSSISIDKTITRTPSNILTVEAKAFAQSRYPFPPFILRFATPYINEQKLTEELCKFIKANHNLDLELSGYRKSTSKCSINECDLLIFVKNSRSFSTLLNLNNWPQSILGLAYGRPSTPAIPPQLSLIIKNVSLSINFTELSNEIKTSYSNISNVIRMKNKNQAIIKMVKLEFSDYKQRDEILNNGKIFINSLTYDVDEYLAPARVLICSKCMAIGHFRKQCKQENETCRKCGDTTPDMKQHLESCSQIKCKHCNGDHMSNDMKCPTVKQFRAELTKQLLAPTSLTNAHIPQYDLSTCDFPPLNPAQRPTIFKNSSHRYVPTTAPQWSTDSNSSNALMNNKMDVLLNNINQIKTSLDKICTLNDKFEQFMNTKIVSDEILEKKVDDLVKREQESKLGVIQHEIKLTRHDNIFTKVIIPALDETLQFLSHINTNKNGNAHDADFKVIANRLRAQLNNCKQGKDF</sequence>
<dbReference type="EMBL" id="CAJNOR010007302">
    <property type="protein sequence ID" value="CAF1614739.1"/>
    <property type="molecule type" value="Genomic_DNA"/>
</dbReference>
<reference evidence="2" key="1">
    <citation type="submission" date="2021-02" db="EMBL/GenBank/DDBJ databases">
        <authorList>
            <person name="Nowell W R."/>
        </authorList>
    </citation>
    <scope>NUCLEOTIDE SEQUENCE</scope>
</reference>